<evidence type="ECO:0000256" key="9">
    <source>
        <dbReference type="RuleBase" id="RU365093"/>
    </source>
</evidence>
<keyword evidence="10" id="KW-0175">Coiled coil</keyword>
<dbReference type="Pfam" id="PF25994">
    <property type="entry name" value="HH_AprE"/>
    <property type="match status" value="1"/>
</dbReference>
<dbReference type="Pfam" id="PF26002">
    <property type="entry name" value="Beta-barrel_AprE"/>
    <property type="match status" value="1"/>
</dbReference>
<dbReference type="Gene3D" id="1.10.287.470">
    <property type="entry name" value="Helix hairpin bin"/>
    <property type="match status" value="1"/>
</dbReference>
<evidence type="ECO:0000256" key="2">
    <source>
        <dbReference type="ARBA" id="ARBA00009477"/>
    </source>
</evidence>
<evidence type="ECO:0000256" key="5">
    <source>
        <dbReference type="ARBA" id="ARBA00022519"/>
    </source>
</evidence>
<name>A0A4S3MTM6_9RHOB</name>
<dbReference type="GO" id="GO:0005886">
    <property type="term" value="C:plasma membrane"/>
    <property type="evidence" value="ECO:0007669"/>
    <property type="project" value="UniProtKB-SubCell"/>
</dbReference>
<reference evidence="13 14" key="1">
    <citation type="submission" date="2019-04" db="EMBL/GenBank/DDBJ databases">
        <title>Draft genome sequence of Gemmobacter aestuarii sp. nov.</title>
        <authorList>
            <person name="Hameed A."/>
            <person name="Lin S.-Y."/>
            <person name="Shahina M."/>
            <person name="Lai W.-A."/>
            <person name="Young C.-C."/>
        </authorList>
    </citation>
    <scope>NUCLEOTIDE SEQUENCE [LARGE SCALE GENOMIC DNA]</scope>
    <source>
        <strain evidence="13 14">CC-PW-75</strain>
    </source>
</reference>
<sequence length="420" mass="45852">MIGYVATAILLGGFGGWAVTAEIAGAVITSGRLEVEQNRQVVQHPDGGVVQEILVAEGASVTAGDLLFRLDGALVRSELAIVEGQLFEIMARRARLTAERDDMDAPAFPDELVTVSATRPEVAELVDGQNRLFQARRDTLARQIQQLGERRKQIESQITGITAQSDALTAQLDLIRQELADQQALLEKGLAQSSRVLALQREEARLRGQVGELAAGIGQSRERITEIEIETLGLADARREEASTQLRDIGSQELELAERRRALTEQIARLDIRAPVSGIVLGLQVTTPQSVIRPAEPVLYLIPQDRPLVIASQVAVIDVDQVHPGQEVELVFSAFSSRTTPHLKGSVTSVSPDAFTDEATGQSFYRAEIALAEGEIDKLEGLTLIPGMPVEAFIKTDERSPMAYLVKPFTDYFNRAFRES</sequence>
<dbReference type="OrthoDB" id="9810980at2"/>
<dbReference type="Proteomes" id="UP000309450">
    <property type="component" value="Unassembled WGS sequence"/>
</dbReference>
<keyword evidence="4 9" id="KW-1003">Cell membrane</keyword>
<evidence type="ECO:0000259" key="12">
    <source>
        <dbReference type="Pfam" id="PF26002"/>
    </source>
</evidence>
<evidence type="ECO:0000256" key="8">
    <source>
        <dbReference type="ARBA" id="ARBA00023136"/>
    </source>
</evidence>
<dbReference type="RefSeq" id="WP_136394260.1">
    <property type="nucleotide sequence ID" value="NZ_SSND01000001.1"/>
</dbReference>
<dbReference type="InterPro" id="IPR058781">
    <property type="entry name" value="HH_AprE-like"/>
</dbReference>
<evidence type="ECO:0000259" key="11">
    <source>
        <dbReference type="Pfam" id="PF25994"/>
    </source>
</evidence>
<feature type="domain" description="AprE-like beta-barrel" evidence="12">
    <location>
        <begin position="308"/>
        <end position="396"/>
    </location>
</feature>
<keyword evidence="7" id="KW-1133">Transmembrane helix</keyword>
<dbReference type="EMBL" id="SSND01000001">
    <property type="protein sequence ID" value="THD85887.1"/>
    <property type="molecule type" value="Genomic_DNA"/>
</dbReference>
<evidence type="ECO:0000256" key="10">
    <source>
        <dbReference type="SAM" id="Coils"/>
    </source>
</evidence>
<dbReference type="PRINTS" id="PR01490">
    <property type="entry name" value="RTXTOXIND"/>
</dbReference>
<gene>
    <name evidence="13" type="ORF">E7811_06415</name>
</gene>
<proteinExistence type="inferred from homology"/>
<comment type="caution">
    <text evidence="13">The sequence shown here is derived from an EMBL/GenBank/DDBJ whole genome shotgun (WGS) entry which is preliminary data.</text>
</comment>
<keyword evidence="6" id="KW-0812">Transmembrane</keyword>
<protein>
    <recommendedName>
        <fullName evidence="9">Membrane fusion protein (MFP) family protein</fullName>
    </recommendedName>
</protein>
<dbReference type="InterPro" id="IPR058982">
    <property type="entry name" value="Beta-barrel_AprE"/>
</dbReference>
<keyword evidence="14" id="KW-1185">Reference proteome</keyword>
<evidence type="ECO:0000256" key="4">
    <source>
        <dbReference type="ARBA" id="ARBA00022475"/>
    </source>
</evidence>
<keyword evidence="3 9" id="KW-0813">Transport</keyword>
<evidence type="ECO:0000256" key="3">
    <source>
        <dbReference type="ARBA" id="ARBA00022448"/>
    </source>
</evidence>
<feature type="domain" description="AprE-like long alpha-helical hairpin" evidence="11">
    <location>
        <begin position="75"/>
        <end position="265"/>
    </location>
</feature>
<dbReference type="NCBIfam" id="TIGR01843">
    <property type="entry name" value="type_I_hlyD"/>
    <property type="match status" value="1"/>
</dbReference>
<evidence type="ECO:0000256" key="7">
    <source>
        <dbReference type="ARBA" id="ARBA00022989"/>
    </source>
</evidence>
<dbReference type="GO" id="GO:0015031">
    <property type="term" value="P:protein transport"/>
    <property type="evidence" value="ECO:0007669"/>
    <property type="project" value="InterPro"/>
</dbReference>
<dbReference type="PANTHER" id="PTHR30386">
    <property type="entry name" value="MEMBRANE FUSION SUBUNIT OF EMRAB-TOLC MULTIDRUG EFFLUX PUMP"/>
    <property type="match status" value="1"/>
</dbReference>
<evidence type="ECO:0000313" key="14">
    <source>
        <dbReference type="Proteomes" id="UP000309450"/>
    </source>
</evidence>
<comment type="subcellular location">
    <subcellularLocation>
        <location evidence="1 9">Cell inner membrane</location>
        <topology evidence="1 9">Single-pass membrane protein</topology>
    </subcellularLocation>
</comment>
<dbReference type="PANTHER" id="PTHR30386:SF17">
    <property type="entry name" value="ALKALINE PROTEASE SECRETION PROTEIN APRE"/>
    <property type="match status" value="1"/>
</dbReference>
<evidence type="ECO:0000313" key="13">
    <source>
        <dbReference type="EMBL" id="THD85887.1"/>
    </source>
</evidence>
<dbReference type="InterPro" id="IPR050739">
    <property type="entry name" value="MFP"/>
</dbReference>
<feature type="coiled-coil region" evidence="10">
    <location>
        <begin position="137"/>
        <end position="164"/>
    </location>
</feature>
<dbReference type="Gene3D" id="2.40.50.100">
    <property type="match status" value="1"/>
</dbReference>
<keyword evidence="8" id="KW-0472">Membrane</keyword>
<evidence type="ECO:0000256" key="1">
    <source>
        <dbReference type="ARBA" id="ARBA00004377"/>
    </source>
</evidence>
<dbReference type="Gene3D" id="2.40.30.170">
    <property type="match status" value="1"/>
</dbReference>
<dbReference type="AlphaFoldDB" id="A0A4S3MTM6"/>
<comment type="similarity">
    <text evidence="2 9">Belongs to the membrane fusion protein (MFP) (TC 8.A.1) family.</text>
</comment>
<dbReference type="InterPro" id="IPR010129">
    <property type="entry name" value="T1SS_HlyD"/>
</dbReference>
<accession>A0A4S3MTM6</accession>
<keyword evidence="5 9" id="KW-0997">Cell inner membrane</keyword>
<evidence type="ECO:0000256" key="6">
    <source>
        <dbReference type="ARBA" id="ARBA00022692"/>
    </source>
</evidence>
<organism evidence="13 14">
    <name type="scientific">Aliigemmobacter aestuarii</name>
    <dbReference type="NCBI Taxonomy" id="1445661"/>
    <lineage>
        <taxon>Bacteria</taxon>
        <taxon>Pseudomonadati</taxon>
        <taxon>Pseudomonadota</taxon>
        <taxon>Alphaproteobacteria</taxon>
        <taxon>Rhodobacterales</taxon>
        <taxon>Paracoccaceae</taxon>
        <taxon>Aliigemmobacter</taxon>
    </lineage>
</organism>